<keyword evidence="6" id="KW-1185">Reference proteome</keyword>
<accession>A0A1Z5JSC3</accession>
<dbReference type="InterPro" id="IPR015797">
    <property type="entry name" value="NUDIX_hydrolase-like_dom_sf"/>
</dbReference>
<dbReference type="GO" id="GO:0016787">
    <property type="term" value="F:hydrolase activity"/>
    <property type="evidence" value="ECO:0007669"/>
    <property type="project" value="UniProtKB-KW"/>
</dbReference>
<evidence type="ECO:0000259" key="4">
    <source>
        <dbReference type="PROSITE" id="PS51462"/>
    </source>
</evidence>
<keyword evidence="3" id="KW-1133">Transmembrane helix</keyword>
<dbReference type="PROSITE" id="PS51462">
    <property type="entry name" value="NUDIX"/>
    <property type="match status" value="1"/>
</dbReference>
<dbReference type="InterPro" id="IPR000086">
    <property type="entry name" value="NUDIX_hydrolase_dom"/>
</dbReference>
<proteinExistence type="inferred from homology"/>
<dbReference type="OrthoDB" id="447842at2759"/>
<protein>
    <recommendedName>
        <fullName evidence="4">Nudix hydrolase domain-containing protein</fullName>
    </recommendedName>
</protein>
<gene>
    <name evidence="5" type="ORF">FisN_21Hu117</name>
</gene>
<dbReference type="PANTHER" id="PTHR43736:SF5">
    <property type="entry name" value="NUDIX HYDROLASE DOMAIN-CONTAINING PROTEIN"/>
    <property type="match status" value="1"/>
</dbReference>
<organism evidence="5 6">
    <name type="scientific">Fistulifera solaris</name>
    <name type="common">Oleaginous diatom</name>
    <dbReference type="NCBI Taxonomy" id="1519565"/>
    <lineage>
        <taxon>Eukaryota</taxon>
        <taxon>Sar</taxon>
        <taxon>Stramenopiles</taxon>
        <taxon>Ochrophyta</taxon>
        <taxon>Bacillariophyta</taxon>
        <taxon>Bacillariophyceae</taxon>
        <taxon>Bacillariophycidae</taxon>
        <taxon>Naviculales</taxon>
        <taxon>Naviculaceae</taxon>
        <taxon>Fistulifera</taxon>
    </lineage>
</organism>
<sequence length="244" mass="27366">MVYPRRKWKLHSPRAASTTNIRLILSVALNILLAGAVVLMWKGNNAMFRLDLRSYAREWHGGHPSDAHAGSCWCGDTDGYCLCTPSLAIDLVVMTGRDHVWLVRRKDTSQLATVGGFVQMGESVEEAVLRELAEETGIKTIPSRPRLIGIYSDPRRDNRRHTVSVTYAIHLDGTEHPEAADDVKEVIKIPFSEVENHTYFADHKTILLDYRKILQNELGGSFQTDFQSSQGDFANDITRSICIG</sequence>
<dbReference type="Gene3D" id="3.90.79.10">
    <property type="entry name" value="Nucleoside Triphosphate Pyrophosphohydrolase"/>
    <property type="match status" value="1"/>
</dbReference>
<dbReference type="CDD" id="cd18873">
    <property type="entry name" value="NUDIX_NadM_like"/>
    <property type="match status" value="1"/>
</dbReference>
<dbReference type="PANTHER" id="PTHR43736">
    <property type="entry name" value="ADP-RIBOSE PYROPHOSPHATASE"/>
    <property type="match status" value="1"/>
</dbReference>
<keyword evidence="1 2" id="KW-0378">Hydrolase</keyword>
<dbReference type="EMBL" id="BDSP01000109">
    <property type="protein sequence ID" value="GAX16678.1"/>
    <property type="molecule type" value="Genomic_DNA"/>
</dbReference>
<comment type="similarity">
    <text evidence="2">Belongs to the Nudix hydrolase family.</text>
</comment>
<keyword evidence="3" id="KW-0812">Transmembrane</keyword>
<dbReference type="Proteomes" id="UP000198406">
    <property type="component" value="Unassembled WGS sequence"/>
</dbReference>
<evidence type="ECO:0000313" key="5">
    <source>
        <dbReference type="EMBL" id="GAX16678.1"/>
    </source>
</evidence>
<evidence type="ECO:0000313" key="6">
    <source>
        <dbReference type="Proteomes" id="UP000198406"/>
    </source>
</evidence>
<keyword evidence="3" id="KW-0472">Membrane</keyword>
<name>A0A1Z5JSC3_FISSO</name>
<dbReference type="InterPro" id="IPR020476">
    <property type="entry name" value="Nudix_hydrolase"/>
</dbReference>
<feature type="transmembrane region" description="Helical" evidence="3">
    <location>
        <begin position="21"/>
        <end position="41"/>
    </location>
</feature>
<dbReference type="InParanoid" id="A0A1Z5JSC3"/>
<dbReference type="Pfam" id="PF00293">
    <property type="entry name" value="NUDIX"/>
    <property type="match status" value="1"/>
</dbReference>
<evidence type="ECO:0000256" key="1">
    <source>
        <dbReference type="ARBA" id="ARBA00022801"/>
    </source>
</evidence>
<evidence type="ECO:0000256" key="3">
    <source>
        <dbReference type="SAM" id="Phobius"/>
    </source>
</evidence>
<dbReference type="SUPFAM" id="SSF55811">
    <property type="entry name" value="Nudix"/>
    <property type="match status" value="1"/>
</dbReference>
<dbReference type="InterPro" id="IPR020084">
    <property type="entry name" value="NUDIX_hydrolase_CS"/>
</dbReference>
<evidence type="ECO:0000256" key="2">
    <source>
        <dbReference type="RuleBase" id="RU003476"/>
    </source>
</evidence>
<dbReference type="AlphaFoldDB" id="A0A1Z5JSC3"/>
<comment type="caution">
    <text evidence="5">The sequence shown here is derived from an EMBL/GenBank/DDBJ whole genome shotgun (WGS) entry which is preliminary data.</text>
</comment>
<dbReference type="PRINTS" id="PR00502">
    <property type="entry name" value="NUDIXFAMILY"/>
</dbReference>
<dbReference type="PROSITE" id="PS00893">
    <property type="entry name" value="NUDIX_BOX"/>
    <property type="match status" value="1"/>
</dbReference>
<reference evidence="5 6" key="1">
    <citation type="journal article" date="2015" name="Plant Cell">
        <title>Oil accumulation by the oleaginous diatom Fistulifera solaris as revealed by the genome and transcriptome.</title>
        <authorList>
            <person name="Tanaka T."/>
            <person name="Maeda Y."/>
            <person name="Veluchamy A."/>
            <person name="Tanaka M."/>
            <person name="Abida H."/>
            <person name="Marechal E."/>
            <person name="Bowler C."/>
            <person name="Muto M."/>
            <person name="Sunaga Y."/>
            <person name="Tanaka M."/>
            <person name="Yoshino T."/>
            <person name="Taniguchi T."/>
            <person name="Fukuda Y."/>
            <person name="Nemoto M."/>
            <person name="Matsumoto M."/>
            <person name="Wong P.S."/>
            <person name="Aburatani S."/>
            <person name="Fujibuchi W."/>
        </authorList>
    </citation>
    <scope>NUCLEOTIDE SEQUENCE [LARGE SCALE GENOMIC DNA]</scope>
    <source>
        <strain evidence="5 6">JPCC DA0580</strain>
    </source>
</reference>
<feature type="domain" description="Nudix hydrolase" evidence="4">
    <location>
        <begin position="84"/>
        <end position="215"/>
    </location>
</feature>